<organism evidence="1 2">
    <name type="scientific">Caenorhabditis briggsae</name>
    <dbReference type="NCBI Taxonomy" id="6238"/>
    <lineage>
        <taxon>Eukaryota</taxon>
        <taxon>Metazoa</taxon>
        <taxon>Ecdysozoa</taxon>
        <taxon>Nematoda</taxon>
        <taxon>Chromadorea</taxon>
        <taxon>Rhabditida</taxon>
        <taxon>Rhabditina</taxon>
        <taxon>Rhabditomorpha</taxon>
        <taxon>Rhabditoidea</taxon>
        <taxon>Rhabditidae</taxon>
        <taxon>Peloderinae</taxon>
        <taxon>Caenorhabditis</taxon>
    </lineage>
</organism>
<protein>
    <submittedName>
        <fullName evidence="1">Uncharacterized protein</fullName>
    </submittedName>
</protein>
<dbReference type="EMBL" id="CP090896">
    <property type="protein sequence ID" value="ULT85158.1"/>
    <property type="molecule type" value="Genomic_DNA"/>
</dbReference>
<sequence>MTSQSSFPSPSDVQRRCDPRRATLGFIQVATIRLDAFHHVADHDFTTIIFTHRCTMSTIGRFLGGARHLHFLCGYPEALFISSEGQRYFHIKIGTTYYLMKVASMSTTDSFPSPSTLRRRLAPRRVPIGAIHVATIRLDAFHHMAEHEFATIVFTHQQMMATIGRFVGGVGELHFLDPTGDTQASGVLLFAGQRFFHVKQGSRHFFMEVASEEAGGQLKTLMEMKVQIEDFESRD</sequence>
<proteinExistence type="predicted"/>
<dbReference type="Proteomes" id="UP000827892">
    <property type="component" value="Chromosome X"/>
</dbReference>
<name>A0AAE8ZSA1_CAEBR</name>
<accession>A0AAE8ZSA1</accession>
<evidence type="ECO:0000313" key="1">
    <source>
        <dbReference type="EMBL" id="ULT85158.1"/>
    </source>
</evidence>
<dbReference type="AlphaFoldDB" id="A0AAE8ZSA1"/>
<gene>
    <name evidence="1" type="ORF">L3Y34_013705</name>
</gene>
<evidence type="ECO:0000313" key="2">
    <source>
        <dbReference type="Proteomes" id="UP000827892"/>
    </source>
</evidence>
<reference evidence="1 2" key="1">
    <citation type="submission" date="2022-05" db="EMBL/GenBank/DDBJ databases">
        <title>Chromosome-level reference genomes for two strains of Caenorhabditis briggsae: an improved platform for comparative genomics.</title>
        <authorList>
            <person name="Stevens L."/>
            <person name="Andersen E.C."/>
        </authorList>
    </citation>
    <scope>NUCLEOTIDE SEQUENCE [LARGE SCALE GENOMIC DNA]</scope>
    <source>
        <strain evidence="1">QX1410_ONT</strain>
        <tissue evidence="1">Whole-organism</tissue>
    </source>
</reference>